<dbReference type="Gene3D" id="3.40.50.300">
    <property type="entry name" value="P-loop containing nucleotide triphosphate hydrolases"/>
    <property type="match status" value="3"/>
</dbReference>
<reference evidence="11" key="1">
    <citation type="submission" date="2019-02" db="EMBL/GenBank/DDBJ databases">
        <title>FDA dAtabase for Regulatory Grade micrObial Sequences (FDA-ARGOS): Supporting development and validation of Infectious Disease Dx tests.</title>
        <authorList>
            <person name="Duncan R."/>
            <person name="Fisher C."/>
            <person name="Tallon L."/>
            <person name="Sadzewicz L."/>
            <person name="Sengamalay N."/>
            <person name="Ott S."/>
            <person name="Godinez A."/>
            <person name="Nagaraj S."/>
            <person name="Vavikolanu K."/>
            <person name="Vyas G."/>
            <person name="Nadendla S."/>
            <person name="Aluvathingal J."/>
            <person name="Sichtig H."/>
        </authorList>
    </citation>
    <scope>NUCLEOTIDE SEQUENCE [LARGE SCALE GENOMIC DNA]</scope>
    <source>
        <strain evidence="11">FDAARGOS_360</strain>
    </source>
</reference>
<feature type="domain" description="AAA+ ATPase" evidence="8">
    <location>
        <begin position="924"/>
        <end position="1071"/>
    </location>
</feature>
<dbReference type="Pfam" id="PF10431">
    <property type="entry name" value="ClpB_D2-small"/>
    <property type="match status" value="1"/>
</dbReference>
<evidence type="ECO:0000256" key="6">
    <source>
        <dbReference type="SAM" id="Coils"/>
    </source>
</evidence>
<dbReference type="PANTHER" id="PTHR11638">
    <property type="entry name" value="ATP-DEPENDENT CLP PROTEASE"/>
    <property type="match status" value="1"/>
</dbReference>
<dbReference type="GO" id="GO:0034605">
    <property type="term" value="P:cellular response to heat"/>
    <property type="evidence" value="ECO:0007669"/>
    <property type="project" value="TreeGrafter"/>
</dbReference>
<sequence>MSVSSPLDGGGAGGTVVRSSATHRGASAPANTTAATAEPHTPLFTAAEKAEFQAIEAECNTFHEYERQYQEVLMTLEGDDVLDKFRAEYEGLHSSLLRSHEGEGRLLRKCRDLQSDIDACAEKAVAAAEMTLGDRDTIANLKSETERTSHRLTEVREKEAQLKETIATLKREIAVQQAKAQDPIEMPEQEAALQSLRRLHETLQREEEQLTQQLRSTSLDMAATQRRIAALLSSNSGNAAELRLVREAIAQSEEEVQRVLQSKSMKEQELQAVRDTIARRIAYYTAQQHTLEALVEDHERNGQELRDVRQEEARLTEEYQGVCRQLQNVNTALQECNEENDLWQRRVYERAAELHAQQAEVASVHRRYVKAQKVVEALQRRNAVMEVQKSEQVEKQLDVAAQLKSEEAALALAKRAARTAAQTAVSVREEVNILQQQITGEAAEQHRNAAWLTEKRGQLRALESVLTSFEEHIQQTHRELYVVTQEAEFSEARAKKQAFACAHLLSSVENKEAELAHYEGSLTEVEARIKQQQALLESMVAERNTYISHYNQLKQGLSEQQHRFSLLLAKVQSMRSSIQKRGKDVKLEVAHIQLLRQQRKELEAHVTDYQRRTHTRQRCADALGQEIQQLRAVLSDAADETARQQRRCHDVVHEKDRLDRQVTNRARELHALYEQARTQQSLLQHHEGLYNDQARQLEHLQYQTLQFAQQLEQMRMFVARLPELRVASTEPETYALLQRVQGLQRALVQRRNQLEEREAAIRSVEQRYMKAKATVAHQPGPEIAEQLTAYQQNLVKKGQHMRQMQEALEFFRSQTDQFKARHDVLRDRLAEMGRTRLVQASTALRCGSTAALAAPFGPFGCGGPRKTAVAAHGGTPYVTDELPMAFLKKYARDLTEEARMGRLDPIVGREEVIRRTIQVVSRRTKNNPVLIGEPGVGKTAIVEGLAQRIVKGEVPESIKDRQVYALDMGTLVAGAKFRGEFEERLKGVLKDTIQSHGKVILFIDELHTLVGAGSSGDGSMDAANLLKPSLARGELHCIGATTLDEYRQHIEKDAALARRFQSVLVTEPTVEETISILRGIKEKYEAHHGCLIKDEALVYAAVNSHRYLSERRLPDKAIDLIDEAASRLRLQQESKPEALDLIERELIRLKIEAEAVKKDKDEVGKEKLENLYEQISQKQKEYDALEERWKKEKNLFQTIKQRTEELDVLRHHLEQAMNSGDFAKAGEIQHSQIPNLLKQIEKDKHLASSKNFMVHDSVTSKDIAEVIARATGIPVAQLMTSEREKLIHMDAELKKTIMGQDAAIESITNVVRISRAGLHSHKRPLGSFLFLGPTGVGKTEVCKSLAKFLFDDESFICRIDMSEYMERHSVHRLIGAPPGYVGYEEGGELTESVRRRPYQIVLFDEFEKAHPSVSNILLQVLDEGHLTDSHGRRVDFKNTIIILTSNIGADVIARLPEGEPSISAMPAVMEQVRQRLAPEFINRLDDIIMFNRLSREDIRSIVEILFAQVQKMLTEHNITLEESTEVYDWLSVNGYSAVYGARPLKRLVQSELLNQLALMLLDGRIREGELVRLSVQDGHVVVVANHALSPEKGPTDARLLDQ</sequence>
<dbReference type="GO" id="GO:0005524">
    <property type="term" value="F:ATP binding"/>
    <property type="evidence" value="ECO:0007669"/>
    <property type="project" value="UniProtKB-KW"/>
</dbReference>
<evidence type="ECO:0000313" key="10">
    <source>
        <dbReference type="EMBL" id="TPP45935.1"/>
    </source>
</evidence>
<dbReference type="VEuPathDB" id="TriTrypDB:LDHU3_27.3740"/>
<dbReference type="InterPro" id="IPR041546">
    <property type="entry name" value="ClpA/ClpB_AAA_lid"/>
</dbReference>
<evidence type="ECO:0000256" key="5">
    <source>
        <dbReference type="ARBA" id="ARBA00023186"/>
    </source>
</evidence>
<feature type="domain" description="AAA+ ATPase" evidence="8">
    <location>
        <begin position="1324"/>
        <end position="1494"/>
    </location>
</feature>
<evidence type="ECO:0000256" key="4">
    <source>
        <dbReference type="ARBA" id="ARBA00022840"/>
    </source>
</evidence>
<dbReference type="Pfam" id="PF07724">
    <property type="entry name" value="AAA_2"/>
    <property type="match status" value="1"/>
</dbReference>
<dbReference type="FunFam" id="3.40.50.300:FF:000010">
    <property type="entry name" value="Chaperone clpB 1, putative"/>
    <property type="match status" value="1"/>
</dbReference>
<dbReference type="SMART" id="SM00382">
    <property type="entry name" value="AAA"/>
    <property type="match status" value="2"/>
</dbReference>
<feature type="coiled-coil region" evidence="6">
    <location>
        <begin position="1139"/>
        <end position="1195"/>
    </location>
</feature>
<dbReference type="VEuPathDB" id="TriTrypDB:LdCL_290018700"/>
<feature type="coiled-coil region" evidence="6">
    <location>
        <begin position="508"/>
        <end position="542"/>
    </location>
</feature>
<keyword evidence="4" id="KW-0067">ATP-binding</keyword>
<feature type="coiled-coil region" evidence="6">
    <location>
        <begin position="138"/>
        <end position="388"/>
    </location>
</feature>
<comment type="caution">
    <text evidence="10">The sequence shown here is derived from an EMBL/GenBank/DDBJ whole genome shotgun (WGS) entry which is preliminary data.</text>
</comment>
<dbReference type="CDD" id="cd19499">
    <property type="entry name" value="RecA-like_ClpB_Hsp104-like"/>
    <property type="match status" value="1"/>
</dbReference>
<dbReference type="Pfam" id="PF00004">
    <property type="entry name" value="AAA"/>
    <property type="match status" value="1"/>
</dbReference>
<feature type="domain" description="Clp ATPase C-terminal" evidence="9">
    <location>
        <begin position="1493"/>
        <end position="1582"/>
    </location>
</feature>
<dbReference type="Proteomes" id="UP000318821">
    <property type="component" value="Unassembled WGS sequence"/>
</dbReference>
<evidence type="ECO:0000256" key="2">
    <source>
        <dbReference type="ARBA" id="ARBA00022737"/>
    </source>
</evidence>
<evidence type="ECO:0000259" key="9">
    <source>
        <dbReference type="SMART" id="SM01086"/>
    </source>
</evidence>
<accession>A0A504XEA7</accession>
<dbReference type="GO" id="GO:0016887">
    <property type="term" value="F:ATP hydrolysis activity"/>
    <property type="evidence" value="ECO:0007669"/>
    <property type="project" value="InterPro"/>
</dbReference>
<dbReference type="EMBL" id="RHLD01000016">
    <property type="protein sequence ID" value="TPP45935.1"/>
    <property type="molecule type" value="Genomic_DNA"/>
</dbReference>
<feature type="coiled-coil region" evidence="6">
    <location>
        <begin position="737"/>
        <end position="774"/>
    </location>
</feature>
<organism evidence="10 11">
    <name type="scientific">Leishmania donovani</name>
    <dbReference type="NCBI Taxonomy" id="5661"/>
    <lineage>
        <taxon>Eukaryota</taxon>
        <taxon>Discoba</taxon>
        <taxon>Euglenozoa</taxon>
        <taxon>Kinetoplastea</taxon>
        <taxon>Metakinetoplastina</taxon>
        <taxon>Trypanosomatida</taxon>
        <taxon>Trypanosomatidae</taxon>
        <taxon>Leishmaniinae</taxon>
        <taxon>Leishmania</taxon>
    </lineage>
</organism>
<dbReference type="InterPro" id="IPR019489">
    <property type="entry name" value="Clp_ATPase_C"/>
</dbReference>
<dbReference type="InterPro" id="IPR001270">
    <property type="entry name" value="ClpA/B"/>
</dbReference>
<dbReference type="InterPro" id="IPR049270">
    <property type="entry name" value="CFAP58_CC"/>
</dbReference>
<keyword evidence="5" id="KW-0143">Chaperone</keyword>
<dbReference type="GO" id="GO:0005737">
    <property type="term" value="C:cytoplasm"/>
    <property type="evidence" value="ECO:0007669"/>
    <property type="project" value="TreeGrafter"/>
</dbReference>
<dbReference type="InterPro" id="IPR050130">
    <property type="entry name" value="ClpA_ClpB"/>
</dbReference>
<dbReference type="Pfam" id="PF17871">
    <property type="entry name" value="AAA_lid_9"/>
    <property type="match status" value="1"/>
</dbReference>
<feature type="compositionally biased region" description="Low complexity" evidence="7">
    <location>
        <begin position="26"/>
        <end position="40"/>
    </location>
</feature>
<feature type="region of interest" description="Disordered" evidence="7">
    <location>
        <begin position="1"/>
        <end position="40"/>
    </location>
</feature>
<dbReference type="FunFam" id="3.40.50.300:FF:000120">
    <property type="entry name" value="ATP-dependent chaperone ClpB"/>
    <property type="match status" value="1"/>
</dbReference>
<dbReference type="VEuPathDB" id="TriTrypDB:LdCL_020012300"/>
<evidence type="ECO:0000256" key="7">
    <source>
        <dbReference type="SAM" id="MobiDB-lite"/>
    </source>
</evidence>
<dbReference type="SUPFAM" id="SSF52540">
    <property type="entry name" value="P-loop containing nucleoside triphosphate hydrolases"/>
    <property type="match status" value="2"/>
</dbReference>
<dbReference type="VEuPathDB" id="TriTrypDB:LdBPK_020670.1"/>
<comment type="similarity">
    <text evidence="1">Belongs to the ClpA/ClpB family.</text>
</comment>
<dbReference type="SMART" id="SM01086">
    <property type="entry name" value="ClpB_D2-small"/>
    <property type="match status" value="1"/>
</dbReference>
<dbReference type="PRINTS" id="PR00300">
    <property type="entry name" value="CLPPROTEASEA"/>
</dbReference>
<keyword evidence="6" id="KW-0175">Coiled coil</keyword>
<dbReference type="CDD" id="cd00009">
    <property type="entry name" value="AAA"/>
    <property type="match status" value="1"/>
</dbReference>
<evidence type="ECO:0000313" key="11">
    <source>
        <dbReference type="Proteomes" id="UP000318821"/>
    </source>
</evidence>
<keyword evidence="2" id="KW-0677">Repeat</keyword>
<evidence type="ECO:0000256" key="1">
    <source>
        <dbReference type="ARBA" id="ARBA00008675"/>
    </source>
</evidence>
<evidence type="ECO:0000256" key="3">
    <source>
        <dbReference type="ARBA" id="ARBA00022741"/>
    </source>
</evidence>
<proteinExistence type="inferred from homology"/>
<protein>
    <submittedName>
        <fullName evidence="10">AAA domain (Cdc48 subfamily) protein</fullName>
    </submittedName>
</protein>
<dbReference type="Pfam" id="PF21771">
    <property type="entry name" value="CFAP58_CC"/>
    <property type="match status" value="1"/>
</dbReference>
<dbReference type="InterPro" id="IPR027417">
    <property type="entry name" value="P-loop_NTPase"/>
</dbReference>
<feature type="coiled-coil region" evidence="6">
    <location>
        <begin position="592"/>
        <end position="647"/>
    </location>
</feature>
<dbReference type="InterPro" id="IPR003593">
    <property type="entry name" value="AAA+_ATPase"/>
</dbReference>
<dbReference type="FunFam" id="3.40.50.300:FF:000025">
    <property type="entry name" value="ATP-dependent Clp protease subunit"/>
    <property type="match status" value="1"/>
</dbReference>
<dbReference type="PANTHER" id="PTHR11638:SF176">
    <property type="entry name" value="HEAT SHOCK PROTEIN 78, MITOCHONDRIAL"/>
    <property type="match status" value="1"/>
</dbReference>
<evidence type="ECO:0000259" key="8">
    <source>
        <dbReference type="SMART" id="SM00382"/>
    </source>
</evidence>
<dbReference type="VEuPathDB" id="TriTrypDB:LDHU3_29.1850"/>
<dbReference type="PROSITE" id="PS00870">
    <property type="entry name" value="CLPAB_1"/>
    <property type="match status" value="1"/>
</dbReference>
<keyword evidence="3" id="KW-0547">Nucleotide-binding</keyword>
<dbReference type="InterPro" id="IPR018368">
    <property type="entry name" value="ClpA/B_CS1"/>
</dbReference>
<dbReference type="VEuPathDB" id="TriTrypDB:LdBPK_291360.1"/>
<gene>
    <name evidence="10" type="ORF">CGC20_32090</name>
</gene>
<dbReference type="Gene3D" id="1.10.8.60">
    <property type="match status" value="1"/>
</dbReference>
<dbReference type="InterPro" id="IPR003959">
    <property type="entry name" value="ATPase_AAA_core"/>
</dbReference>
<name>A0A504XEA7_LEIDO</name>